<protein>
    <submittedName>
        <fullName evidence="3">CoA transferase</fullName>
    </submittedName>
</protein>
<dbReference type="Gene3D" id="3.30.1540.10">
    <property type="entry name" value="formyl-coa transferase, domain 3"/>
    <property type="match status" value="1"/>
</dbReference>
<sequence>MALQSNAAPAAPDLPQGRRPYPAERDAFGRNASGPLAGIVVADFSRVLAGPYCTMLLADMGATVIKVESPSGDETRAWKPPVFEGQSTYYLSINRNKRSIALDFSDPGDLETARTIAAGADVVVENFKPGGLERFGLDYASVAEQNPAVLYASITGFGSAGGAALPGYDLLVQAMSGLMSLTGDPESPAYRSGVAVFDVMTGLHAAIGVLAALHERAQSGRGQRIEVNLMSSALSGMVNQTAGFLLSGKVPTRMGNEHPSIYPYEPLATADGDIVLAIGNDRQFRTLCEVLEANELAADPRFSTAPDRSLNRAALRPILQELLAARPAPEWFDIFTEARLPCAPINDVRGGIEFAQRLGLEPVVAVGDGDTALPGIRNPISFSSTPASYDLVPPGIDADRDDILAWLELTAKAPAGPRR</sequence>
<proteinExistence type="predicted"/>
<dbReference type="PANTHER" id="PTHR48207">
    <property type="entry name" value="SUCCINATE--HYDROXYMETHYLGLUTARATE COA-TRANSFERASE"/>
    <property type="match status" value="1"/>
</dbReference>
<dbReference type="EMBL" id="JAKLTQ010000025">
    <property type="protein sequence ID" value="MCG2624482.1"/>
    <property type="molecule type" value="Genomic_DNA"/>
</dbReference>
<dbReference type="Pfam" id="PF02515">
    <property type="entry name" value="CoA_transf_3"/>
    <property type="match status" value="1"/>
</dbReference>
<accession>A0ABS9LCS5</accession>
<evidence type="ECO:0000256" key="2">
    <source>
        <dbReference type="SAM" id="MobiDB-lite"/>
    </source>
</evidence>
<dbReference type="Gene3D" id="3.40.50.10540">
    <property type="entry name" value="Crotonobetainyl-coa:carnitine coa-transferase, domain 1"/>
    <property type="match status" value="1"/>
</dbReference>
<keyword evidence="4" id="KW-1185">Reference proteome</keyword>
<dbReference type="InterPro" id="IPR050483">
    <property type="entry name" value="CoA-transferase_III_domain"/>
</dbReference>
<dbReference type="Proteomes" id="UP001165368">
    <property type="component" value="Unassembled WGS sequence"/>
</dbReference>
<evidence type="ECO:0000256" key="1">
    <source>
        <dbReference type="ARBA" id="ARBA00022679"/>
    </source>
</evidence>
<name>A0ABS9LCS5_9MICC</name>
<reference evidence="3" key="1">
    <citation type="submission" date="2022-01" db="EMBL/GenBank/DDBJ databases">
        <authorList>
            <person name="Jo J.-H."/>
            <person name="Im W.-T."/>
        </authorList>
    </citation>
    <scope>NUCLEOTIDE SEQUENCE</scope>
    <source>
        <strain evidence="3">I2-34</strain>
    </source>
</reference>
<dbReference type="SUPFAM" id="SSF89796">
    <property type="entry name" value="CoA-transferase family III (CaiB/BaiF)"/>
    <property type="match status" value="1"/>
</dbReference>
<dbReference type="PANTHER" id="PTHR48207:SF3">
    <property type="entry name" value="SUCCINATE--HYDROXYMETHYLGLUTARATE COA-TRANSFERASE"/>
    <property type="match status" value="1"/>
</dbReference>
<evidence type="ECO:0000313" key="3">
    <source>
        <dbReference type="EMBL" id="MCG2624482.1"/>
    </source>
</evidence>
<dbReference type="InterPro" id="IPR044855">
    <property type="entry name" value="CoA-Trfase_III_dom3_sf"/>
</dbReference>
<organism evidence="3 4">
    <name type="scientific">Arthrobacter hankyongi</name>
    <dbReference type="NCBI Taxonomy" id="2904801"/>
    <lineage>
        <taxon>Bacteria</taxon>
        <taxon>Bacillati</taxon>
        <taxon>Actinomycetota</taxon>
        <taxon>Actinomycetes</taxon>
        <taxon>Micrococcales</taxon>
        <taxon>Micrococcaceae</taxon>
        <taxon>Arthrobacter</taxon>
    </lineage>
</organism>
<dbReference type="InterPro" id="IPR003673">
    <property type="entry name" value="CoA-Trfase_fam_III"/>
</dbReference>
<evidence type="ECO:0000313" key="4">
    <source>
        <dbReference type="Proteomes" id="UP001165368"/>
    </source>
</evidence>
<dbReference type="RefSeq" id="WP_237826425.1">
    <property type="nucleotide sequence ID" value="NZ_JAKLTQ010000025.1"/>
</dbReference>
<dbReference type="GO" id="GO:0016740">
    <property type="term" value="F:transferase activity"/>
    <property type="evidence" value="ECO:0007669"/>
    <property type="project" value="UniProtKB-KW"/>
</dbReference>
<keyword evidence="1 3" id="KW-0808">Transferase</keyword>
<dbReference type="InterPro" id="IPR023606">
    <property type="entry name" value="CoA-Trfase_III_dom_1_sf"/>
</dbReference>
<comment type="caution">
    <text evidence="3">The sequence shown here is derived from an EMBL/GenBank/DDBJ whole genome shotgun (WGS) entry which is preliminary data.</text>
</comment>
<feature type="region of interest" description="Disordered" evidence="2">
    <location>
        <begin position="1"/>
        <end position="27"/>
    </location>
</feature>
<gene>
    <name evidence="3" type="ORF">LVY72_21570</name>
</gene>